<comment type="caution">
    <text evidence="2">The sequence shown here is derived from an EMBL/GenBank/DDBJ whole genome shotgun (WGS) entry which is preliminary data.</text>
</comment>
<evidence type="ECO:0000313" key="3">
    <source>
        <dbReference type="Proteomes" id="UP000606274"/>
    </source>
</evidence>
<organism evidence="2 3">
    <name type="scientific">Silurus meridionalis</name>
    <name type="common">Southern catfish</name>
    <name type="synonym">Silurus soldatovi meridionalis</name>
    <dbReference type="NCBI Taxonomy" id="175797"/>
    <lineage>
        <taxon>Eukaryota</taxon>
        <taxon>Metazoa</taxon>
        <taxon>Chordata</taxon>
        <taxon>Craniata</taxon>
        <taxon>Vertebrata</taxon>
        <taxon>Euteleostomi</taxon>
        <taxon>Actinopterygii</taxon>
        <taxon>Neopterygii</taxon>
        <taxon>Teleostei</taxon>
        <taxon>Ostariophysi</taxon>
        <taxon>Siluriformes</taxon>
        <taxon>Siluridae</taxon>
        <taxon>Silurus</taxon>
    </lineage>
</organism>
<sequence>MKLILLWALVLLLLNHVVEAKQKDFYTFKVVNSRGKLVSLEKYRGSFLGVRVPTWQTSSSSARAQPTRITSMNDFFFFHLLSG</sequence>
<gene>
    <name evidence="2" type="ORF">HF521_006429</name>
</gene>
<keyword evidence="3" id="KW-1185">Reference proteome</keyword>
<evidence type="ECO:0000256" key="1">
    <source>
        <dbReference type="SAM" id="SignalP"/>
    </source>
</evidence>
<name>A0A8T0AXB0_SILME</name>
<reference evidence="2" key="1">
    <citation type="submission" date="2020-08" db="EMBL/GenBank/DDBJ databases">
        <title>Chromosome-level assembly of Southern catfish (Silurus meridionalis) provides insights into visual adaptation to the nocturnal and benthic lifestyles.</title>
        <authorList>
            <person name="Zhang Y."/>
            <person name="Wang D."/>
            <person name="Peng Z."/>
        </authorList>
    </citation>
    <scope>NUCLEOTIDE SEQUENCE</scope>
    <source>
        <strain evidence="2">SWU-2019-XX</strain>
        <tissue evidence="2">Muscle</tissue>
    </source>
</reference>
<dbReference type="Proteomes" id="UP000606274">
    <property type="component" value="Unassembled WGS sequence"/>
</dbReference>
<feature type="signal peptide" evidence="1">
    <location>
        <begin position="1"/>
        <end position="20"/>
    </location>
</feature>
<protein>
    <submittedName>
        <fullName evidence="2">Uncharacterized protein</fullName>
    </submittedName>
</protein>
<feature type="chain" id="PRO_5035851516" evidence="1">
    <location>
        <begin position="21"/>
        <end position="83"/>
    </location>
</feature>
<accession>A0A8T0AXB0</accession>
<keyword evidence="1" id="KW-0732">Signal</keyword>
<dbReference type="AlphaFoldDB" id="A0A8T0AXB0"/>
<dbReference type="EMBL" id="JABFDY010000016">
    <property type="protein sequence ID" value="KAF7696335.1"/>
    <property type="molecule type" value="Genomic_DNA"/>
</dbReference>
<proteinExistence type="predicted"/>
<evidence type="ECO:0000313" key="2">
    <source>
        <dbReference type="EMBL" id="KAF7696335.1"/>
    </source>
</evidence>